<dbReference type="AlphaFoldDB" id="A0AAV9HNW0"/>
<dbReference type="PANTHER" id="PTHR42057">
    <property type="entry name" value="F-BOX DOMAIN PROTEIN (AFU_ORTHOLOGUE AFUA_4G00200)"/>
    <property type="match status" value="1"/>
</dbReference>
<dbReference type="PANTHER" id="PTHR42057:SF2">
    <property type="entry name" value="F-BOX DOMAIN PROTEIN (AFU_ORTHOLOGUE AFUA_4G00200)-RELATED"/>
    <property type="match status" value="1"/>
</dbReference>
<dbReference type="SUPFAM" id="SSF52047">
    <property type="entry name" value="RNI-like"/>
    <property type="match status" value="1"/>
</dbReference>
<organism evidence="2 3">
    <name type="scientific">Cladorrhinum samala</name>
    <dbReference type="NCBI Taxonomy" id="585594"/>
    <lineage>
        <taxon>Eukaryota</taxon>
        <taxon>Fungi</taxon>
        <taxon>Dikarya</taxon>
        <taxon>Ascomycota</taxon>
        <taxon>Pezizomycotina</taxon>
        <taxon>Sordariomycetes</taxon>
        <taxon>Sordariomycetidae</taxon>
        <taxon>Sordariales</taxon>
        <taxon>Podosporaceae</taxon>
        <taxon>Cladorrhinum</taxon>
    </lineage>
</organism>
<proteinExistence type="predicted"/>
<gene>
    <name evidence="2" type="ORF">QBC42DRAFT_329012</name>
</gene>
<dbReference type="EMBL" id="MU864985">
    <property type="protein sequence ID" value="KAK4461720.1"/>
    <property type="molecule type" value="Genomic_DNA"/>
</dbReference>
<evidence type="ECO:0000259" key="1">
    <source>
        <dbReference type="Pfam" id="PF12937"/>
    </source>
</evidence>
<reference evidence="2" key="1">
    <citation type="journal article" date="2023" name="Mol. Phylogenet. Evol.">
        <title>Genome-scale phylogeny and comparative genomics of the fungal order Sordariales.</title>
        <authorList>
            <person name="Hensen N."/>
            <person name="Bonometti L."/>
            <person name="Westerberg I."/>
            <person name="Brannstrom I.O."/>
            <person name="Guillou S."/>
            <person name="Cros-Aarteil S."/>
            <person name="Calhoun S."/>
            <person name="Haridas S."/>
            <person name="Kuo A."/>
            <person name="Mondo S."/>
            <person name="Pangilinan J."/>
            <person name="Riley R."/>
            <person name="LaButti K."/>
            <person name="Andreopoulos B."/>
            <person name="Lipzen A."/>
            <person name="Chen C."/>
            <person name="Yan M."/>
            <person name="Daum C."/>
            <person name="Ng V."/>
            <person name="Clum A."/>
            <person name="Steindorff A."/>
            <person name="Ohm R.A."/>
            <person name="Martin F."/>
            <person name="Silar P."/>
            <person name="Natvig D.O."/>
            <person name="Lalanne C."/>
            <person name="Gautier V."/>
            <person name="Ament-Velasquez S.L."/>
            <person name="Kruys A."/>
            <person name="Hutchinson M.I."/>
            <person name="Powell A.J."/>
            <person name="Barry K."/>
            <person name="Miller A.N."/>
            <person name="Grigoriev I.V."/>
            <person name="Debuchy R."/>
            <person name="Gladieux P."/>
            <person name="Hiltunen Thoren M."/>
            <person name="Johannesson H."/>
        </authorList>
    </citation>
    <scope>NUCLEOTIDE SEQUENCE</scope>
    <source>
        <strain evidence="2">PSN324</strain>
    </source>
</reference>
<protein>
    <recommendedName>
        <fullName evidence="1">F-box domain-containing protein</fullName>
    </recommendedName>
</protein>
<evidence type="ECO:0000313" key="2">
    <source>
        <dbReference type="EMBL" id="KAK4461720.1"/>
    </source>
</evidence>
<comment type="caution">
    <text evidence="2">The sequence shown here is derived from an EMBL/GenBank/DDBJ whole genome shotgun (WGS) entry which is preliminary data.</text>
</comment>
<evidence type="ECO:0000313" key="3">
    <source>
        <dbReference type="Proteomes" id="UP001321749"/>
    </source>
</evidence>
<dbReference type="Pfam" id="PF12937">
    <property type="entry name" value="F-box-like"/>
    <property type="match status" value="1"/>
</dbReference>
<dbReference type="InterPro" id="IPR001810">
    <property type="entry name" value="F-box_dom"/>
</dbReference>
<dbReference type="CDD" id="cd09917">
    <property type="entry name" value="F-box_SF"/>
    <property type="match status" value="1"/>
</dbReference>
<dbReference type="Proteomes" id="UP001321749">
    <property type="component" value="Unassembled WGS sequence"/>
</dbReference>
<reference evidence="2" key="2">
    <citation type="submission" date="2023-06" db="EMBL/GenBank/DDBJ databases">
        <authorList>
            <consortium name="Lawrence Berkeley National Laboratory"/>
            <person name="Mondo S.J."/>
            <person name="Hensen N."/>
            <person name="Bonometti L."/>
            <person name="Westerberg I."/>
            <person name="Brannstrom I.O."/>
            <person name="Guillou S."/>
            <person name="Cros-Aarteil S."/>
            <person name="Calhoun S."/>
            <person name="Haridas S."/>
            <person name="Kuo A."/>
            <person name="Pangilinan J."/>
            <person name="Riley R."/>
            <person name="Labutti K."/>
            <person name="Andreopoulos B."/>
            <person name="Lipzen A."/>
            <person name="Chen C."/>
            <person name="Yanf M."/>
            <person name="Daum C."/>
            <person name="Ng V."/>
            <person name="Clum A."/>
            <person name="Steindorff A."/>
            <person name="Ohm R."/>
            <person name="Martin F."/>
            <person name="Silar P."/>
            <person name="Natvig D."/>
            <person name="Lalanne C."/>
            <person name="Gautier V."/>
            <person name="Ament-Velasquez S.L."/>
            <person name="Kruys A."/>
            <person name="Hutchinson M.I."/>
            <person name="Powell A.J."/>
            <person name="Barry K."/>
            <person name="Miller A.N."/>
            <person name="Grigoriev I.V."/>
            <person name="Debuchy R."/>
            <person name="Gladieux P."/>
            <person name="Thoren M.H."/>
            <person name="Johannesson H."/>
        </authorList>
    </citation>
    <scope>NUCLEOTIDE SEQUENCE</scope>
    <source>
        <strain evidence="2">PSN324</strain>
    </source>
</reference>
<sequence length="485" mass="56900">MDLKNIPPEILGLILGQLAVLQDETCVDQYGEVMLTDLRNARLVCRQWNALASEHLFRAIPLLHNPQDETFASWNAAVDSEMVQKLARVAEIYSGPHHGRYTDMWKDRGFQVWNSWEAGEWKEFQQAISRLADLPNLHEVYICFYEMCEGFEHGQDPDHWPSGQEKVEVRSTRLHTLRHVFRAMRQHKARYGTIRTLSIENWANHPLPELILSDDFQSFVKDITTLRLRVAEETNEDVEDWEYELNYIERQTFEPFLQNQFLPLFADQLTSLHLGFNQCWGTAPGTFDGSGLHFPNLKHLHLFQFAIAHDDHFDWVLRQTSLERLHLNQCGIASRLYLEDEKIQRWGVKTHDWRSNPPLSTEDWHEKPHAYDGTWAAVFDKIRTSLGQLVDFQIATCEDLCNPFVTPDPAPMYPDPNSCYAIGYRYLWFDGGMNIPWCNEGDRQLILDEDSDLEDRVQEREKGDINAWEELMQVIRERRARKIMR</sequence>
<feature type="domain" description="F-box" evidence="1">
    <location>
        <begin position="5"/>
        <end position="58"/>
    </location>
</feature>
<accession>A0AAV9HNW0</accession>
<keyword evidence="3" id="KW-1185">Reference proteome</keyword>
<name>A0AAV9HNW0_9PEZI</name>